<evidence type="ECO:0000259" key="1">
    <source>
        <dbReference type="Pfam" id="PF00557"/>
    </source>
</evidence>
<accession>T1AIL5</accession>
<reference evidence="2" key="1">
    <citation type="submission" date="2013-08" db="EMBL/GenBank/DDBJ databases">
        <authorList>
            <person name="Mendez C."/>
            <person name="Richter M."/>
            <person name="Ferrer M."/>
            <person name="Sanchez J."/>
        </authorList>
    </citation>
    <scope>NUCLEOTIDE SEQUENCE</scope>
</reference>
<dbReference type="InterPro" id="IPR000994">
    <property type="entry name" value="Pept_M24"/>
</dbReference>
<comment type="caution">
    <text evidence="2">The sequence shown here is derived from an EMBL/GenBank/DDBJ whole genome shotgun (WGS) entry which is preliminary data.</text>
</comment>
<dbReference type="PANTHER" id="PTHR46112">
    <property type="entry name" value="AMINOPEPTIDASE"/>
    <property type="match status" value="1"/>
</dbReference>
<reference evidence="2" key="2">
    <citation type="journal article" date="2014" name="ISME J.">
        <title>Microbial stratification in low pH oxic and suboxic macroscopic growths along an acid mine drainage.</title>
        <authorList>
            <person name="Mendez-Garcia C."/>
            <person name="Mesa V."/>
            <person name="Sprenger R.R."/>
            <person name="Richter M."/>
            <person name="Diez M.S."/>
            <person name="Solano J."/>
            <person name="Bargiela R."/>
            <person name="Golyshina O.V."/>
            <person name="Manteca A."/>
            <person name="Ramos J.L."/>
            <person name="Gallego J.R."/>
            <person name="Llorente I."/>
            <person name="Martins Dos Santos V.A."/>
            <person name="Jensen O.N."/>
            <person name="Pelaez A.I."/>
            <person name="Sanchez J."/>
            <person name="Ferrer M."/>
        </authorList>
    </citation>
    <scope>NUCLEOTIDE SEQUENCE</scope>
</reference>
<sequence length="170" mass="18395">EFLKDMLERLGLSGATLGVDSNGYGRVYGSRGPRLSDLVPDARVVEVLDDIEYLQMINTDEEIALIRESAKWGNLAHTYLQEFCRVGVSETEISLRASLEATQAMLRTLGPSYRGGVGRTGAHAGFRGQIGKDSALPHAISTNVRLRPGDVLVTGADAAVWGYGSELERT</sequence>
<dbReference type="SUPFAM" id="SSF55920">
    <property type="entry name" value="Creatinase/aminopeptidase"/>
    <property type="match status" value="1"/>
</dbReference>
<feature type="domain" description="Peptidase M24" evidence="1">
    <location>
        <begin position="65"/>
        <end position="170"/>
    </location>
</feature>
<dbReference type="InterPro" id="IPR050659">
    <property type="entry name" value="Peptidase_M24B"/>
</dbReference>
<dbReference type="InterPro" id="IPR036005">
    <property type="entry name" value="Creatinase/aminopeptidase-like"/>
</dbReference>
<proteinExistence type="predicted"/>
<protein>
    <submittedName>
        <fullName evidence="2">Peptidase M24</fullName>
    </submittedName>
</protein>
<feature type="non-terminal residue" evidence="2">
    <location>
        <position position="1"/>
    </location>
</feature>
<dbReference type="Gene3D" id="3.90.230.10">
    <property type="entry name" value="Creatinase/methionine aminopeptidase superfamily"/>
    <property type="match status" value="1"/>
</dbReference>
<dbReference type="AlphaFoldDB" id="T1AIL5"/>
<name>T1AIL5_9ZZZZ</name>
<feature type="non-terminal residue" evidence="2">
    <location>
        <position position="170"/>
    </location>
</feature>
<organism evidence="2">
    <name type="scientific">mine drainage metagenome</name>
    <dbReference type="NCBI Taxonomy" id="410659"/>
    <lineage>
        <taxon>unclassified sequences</taxon>
        <taxon>metagenomes</taxon>
        <taxon>ecological metagenomes</taxon>
    </lineage>
</organism>
<dbReference type="Pfam" id="PF00557">
    <property type="entry name" value="Peptidase_M24"/>
    <property type="match status" value="1"/>
</dbReference>
<dbReference type="EMBL" id="AUZX01008301">
    <property type="protein sequence ID" value="EQD56363.1"/>
    <property type="molecule type" value="Genomic_DNA"/>
</dbReference>
<dbReference type="PANTHER" id="PTHR46112:SF2">
    <property type="entry name" value="XAA-PRO AMINOPEPTIDASE P-RELATED"/>
    <property type="match status" value="1"/>
</dbReference>
<gene>
    <name evidence="2" type="ORF">B1A_11579</name>
</gene>
<evidence type="ECO:0000313" key="2">
    <source>
        <dbReference type="EMBL" id="EQD56363.1"/>
    </source>
</evidence>